<feature type="transmembrane region" description="Helical" evidence="1">
    <location>
        <begin position="64"/>
        <end position="84"/>
    </location>
</feature>
<sequence>MTSMVEDWGAARERQRRRRRWIWVAAAIAVVALAPLVTTFVLGIVEGYSEVADPARAIRTRDHAGYIAIGIALLGALVFNLRIWRNADEVERRQMTEAAAVTGIAALVALPVLSLAAKPLALPNPAMIGWAVAIAALVATRIVQHLRG</sequence>
<proteinExistence type="predicted"/>
<keyword evidence="3" id="KW-1185">Reference proteome</keyword>
<gene>
    <name evidence="2" type="ORF">AVT10_14940</name>
</gene>
<keyword evidence="1" id="KW-0472">Membrane</keyword>
<feature type="transmembrane region" description="Helical" evidence="1">
    <location>
        <begin position="96"/>
        <end position="116"/>
    </location>
</feature>
<keyword evidence="1" id="KW-0812">Transmembrane</keyword>
<dbReference type="RefSeq" id="WP_066690241.1">
    <property type="nucleotide sequence ID" value="NZ_CP117025.1"/>
</dbReference>
<organism evidence="2 3">
    <name type="scientific">Sphingomonas hankookensis</name>
    <dbReference type="NCBI Taxonomy" id="563996"/>
    <lineage>
        <taxon>Bacteria</taxon>
        <taxon>Pseudomonadati</taxon>
        <taxon>Pseudomonadota</taxon>
        <taxon>Alphaproteobacteria</taxon>
        <taxon>Sphingomonadales</taxon>
        <taxon>Sphingomonadaceae</taxon>
        <taxon>Sphingomonas</taxon>
    </lineage>
</organism>
<name>A0ABR5YC02_9SPHN</name>
<feature type="transmembrane region" description="Helical" evidence="1">
    <location>
        <begin position="21"/>
        <end position="44"/>
    </location>
</feature>
<reference evidence="3" key="1">
    <citation type="submission" date="2016-01" db="EMBL/GenBank/DDBJ databases">
        <title>Draft genome of Chromobacterium sp. F49.</title>
        <authorList>
            <person name="Hong K.W."/>
        </authorList>
    </citation>
    <scope>NUCLEOTIDE SEQUENCE [LARGE SCALE GENOMIC DNA]</scope>
    <source>
        <strain evidence="3">CN3</strain>
    </source>
</reference>
<evidence type="ECO:0000313" key="3">
    <source>
        <dbReference type="Proteomes" id="UP000076609"/>
    </source>
</evidence>
<feature type="transmembrane region" description="Helical" evidence="1">
    <location>
        <begin position="122"/>
        <end position="143"/>
    </location>
</feature>
<dbReference type="EMBL" id="LQQO01000016">
    <property type="protein sequence ID" value="KZE14051.1"/>
    <property type="molecule type" value="Genomic_DNA"/>
</dbReference>
<dbReference type="Proteomes" id="UP000076609">
    <property type="component" value="Unassembled WGS sequence"/>
</dbReference>
<protein>
    <submittedName>
        <fullName evidence="2">Uncharacterized protein</fullName>
    </submittedName>
</protein>
<accession>A0ABR5YC02</accession>
<comment type="caution">
    <text evidence="2">The sequence shown here is derived from an EMBL/GenBank/DDBJ whole genome shotgun (WGS) entry which is preliminary data.</text>
</comment>
<keyword evidence="1" id="KW-1133">Transmembrane helix</keyword>
<evidence type="ECO:0000313" key="2">
    <source>
        <dbReference type="EMBL" id="KZE14051.1"/>
    </source>
</evidence>
<evidence type="ECO:0000256" key="1">
    <source>
        <dbReference type="SAM" id="Phobius"/>
    </source>
</evidence>